<feature type="region of interest" description="Disordered" evidence="1">
    <location>
        <begin position="196"/>
        <end position="223"/>
    </location>
</feature>
<evidence type="ECO:0000256" key="1">
    <source>
        <dbReference type="SAM" id="MobiDB-lite"/>
    </source>
</evidence>
<evidence type="ECO:0000256" key="2">
    <source>
        <dbReference type="SAM" id="SignalP"/>
    </source>
</evidence>
<sequence precursor="true">MRRSVVWAVIVLAVLALSSSVSAATVDIVNYSALKPGKWSIFQESGGTSKQGFITVAGASGQIVRKYYNNEGAGWTFDSSTVFKVTSTSFQIIGMNDGKDMWIFEPACTFPRLLTVNQSYHRSIIMRNKRTNATQFTVICICVTQKGITVHTAPGTFSNCIKIRKYEYSPGVMRMTTELYAPGREKLKSWVSKIKDTTNPEKETQSSFTKELIQFGDSDPPIP</sequence>
<reference evidence="3 4" key="1">
    <citation type="submission" date="2006-10" db="EMBL/GenBank/DDBJ databases">
        <title>Complete sequence of Syntrophobacter fumaroxidans MPOB.</title>
        <authorList>
            <consortium name="US DOE Joint Genome Institute"/>
            <person name="Copeland A."/>
            <person name="Lucas S."/>
            <person name="Lapidus A."/>
            <person name="Barry K."/>
            <person name="Detter J.C."/>
            <person name="Glavina del Rio T."/>
            <person name="Hammon N."/>
            <person name="Israni S."/>
            <person name="Pitluck S."/>
            <person name="Goltsman E.G."/>
            <person name="Martinez M."/>
            <person name="Schmutz J."/>
            <person name="Larimer F."/>
            <person name="Land M."/>
            <person name="Hauser L."/>
            <person name="Kyrpides N."/>
            <person name="Kim E."/>
            <person name="Boone D.R."/>
            <person name="Brockman F."/>
            <person name="Culley D."/>
            <person name="Ferry J."/>
            <person name="Gunsalus R."/>
            <person name="McInerney M.J."/>
            <person name="Morrison M."/>
            <person name="Plugge C."/>
            <person name="Rohlin L."/>
            <person name="Scholten J."/>
            <person name="Sieber J."/>
            <person name="Stams A.J.M."/>
            <person name="Worm P."/>
            <person name="Henstra A.M."/>
            <person name="Richardson P."/>
        </authorList>
    </citation>
    <scope>NUCLEOTIDE SEQUENCE [LARGE SCALE GENOMIC DNA]</scope>
    <source>
        <strain evidence="4">DSM 10017 / MPOB</strain>
    </source>
</reference>
<accession>A0LHA1</accession>
<dbReference type="AlphaFoldDB" id="A0LHA1"/>
<dbReference type="EMBL" id="CP000478">
    <property type="protein sequence ID" value="ABK16803.1"/>
    <property type="molecule type" value="Genomic_DNA"/>
</dbReference>
<gene>
    <name evidence="3" type="ordered locus">Sfum_1110</name>
</gene>
<dbReference type="KEGG" id="sfu:Sfum_1110"/>
<dbReference type="InParanoid" id="A0LHA1"/>
<keyword evidence="2" id="KW-0732">Signal</keyword>
<name>A0LHA1_SYNFM</name>
<protein>
    <recommendedName>
        <fullName evidence="5">DUF4450 domain-containing protein</fullName>
    </recommendedName>
</protein>
<feature type="chain" id="PRO_5002626548" description="DUF4450 domain-containing protein" evidence="2">
    <location>
        <begin position="24"/>
        <end position="223"/>
    </location>
</feature>
<feature type="signal peptide" evidence="2">
    <location>
        <begin position="1"/>
        <end position="23"/>
    </location>
</feature>
<evidence type="ECO:0000313" key="3">
    <source>
        <dbReference type="EMBL" id="ABK16803.1"/>
    </source>
</evidence>
<proteinExistence type="predicted"/>
<keyword evidence="4" id="KW-1185">Reference proteome</keyword>
<evidence type="ECO:0000313" key="4">
    <source>
        <dbReference type="Proteomes" id="UP000001784"/>
    </source>
</evidence>
<dbReference type="Proteomes" id="UP000001784">
    <property type="component" value="Chromosome"/>
</dbReference>
<evidence type="ECO:0008006" key="5">
    <source>
        <dbReference type="Google" id="ProtNLM"/>
    </source>
</evidence>
<organism evidence="3 4">
    <name type="scientific">Syntrophobacter fumaroxidans (strain DSM 10017 / MPOB)</name>
    <dbReference type="NCBI Taxonomy" id="335543"/>
    <lineage>
        <taxon>Bacteria</taxon>
        <taxon>Pseudomonadati</taxon>
        <taxon>Thermodesulfobacteriota</taxon>
        <taxon>Syntrophobacteria</taxon>
        <taxon>Syntrophobacterales</taxon>
        <taxon>Syntrophobacteraceae</taxon>
        <taxon>Syntrophobacter</taxon>
    </lineage>
</organism>
<dbReference type="HOGENOM" id="CLU_1239621_0_0_7"/>